<evidence type="ECO:0000256" key="1">
    <source>
        <dbReference type="ARBA" id="ARBA00022801"/>
    </source>
</evidence>
<dbReference type="PANTHER" id="PTHR48081">
    <property type="entry name" value="AB HYDROLASE SUPERFAMILY PROTEIN C4A8.06C"/>
    <property type="match status" value="1"/>
</dbReference>
<dbReference type="STRING" id="686624.SAMN04488242_0481"/>
<proteinExistence type="predicted"/>
<dbReference type="EMBL" id="FNGP01000001">
    <property type="protein sequence ID" value="SDL15549.1"/>
    <property type="molecule type" value="Genomic_DNA"/>
</dbReference>
<dbReference type="Pfam" id="PF20434">
    <property type="entry name" value="BD-FAE"/>
    <property type="match status" value="1"/>
</dbReference>
<dbReference type="PANTHER" id="PTHR48081:SF6">
    <property type="entry name" value="PEPTIDASE S9 PROLYL OLIGOPEPTIDASE CATALYTIC DOMAIN-CONTAINING PROTEIN"/>
    <property type="match status" value="1"/>
</dbReference>
<dbReference type="SUPFAM" id="SSF53474">
    <property type="entry name" value="alpha/beta-Hydrolases"/>
    <property type="match status" value="1"/>
</dbReference>
<sequence length="267" mass="29714">MRQYTVELNADRRVTLEVTGLDLPTPGNFETPLEHPRPAIIICPGGGFEFLSQREADPVAVAFQRFGFATFILRYSIMEFAEFPHPAVDVVRAIRWVRAHADELGVDPTKVTVMGFSAGGHVAALAGTLYDHPDVLESERAECDDESLLRQPARPDAIVPAYAVFNFDWVPDAADLRWVDTVSAVTRETPPAFVWTTGEDAVVPPSQSLRFVTALAEQGVPFEYHHFTRGVHGLATGDRLANFDRPELPENVHHWVELCANWLRATL</sequence>
<evidence type="ECO:0000313" key="4">
    <source>
        <dbReference type="Proteomes" id="UP000199475"/>
    </source>
</evidence>
<organism evidence="3 4">
    <name type="scientific">Tessaracoccus oleiagri</name>
    <dbReference type="NCBI Taxonomy" id="686624"/>
    <lineage>
        <taxon>Bacteria</taxon>
        <taxon>Bacillati</taxon>
        <taxon>Actinomycetota</taxon>
        <taxon>Actinomycetes</taxon>
        <taxon>Propionibacteriales</taxon>
        <taxon>Propionibacteriaceae</taxon>
        <taxon>Tessaracoccus</taxon>
    </lineage>
</organism>
<dbReference type="InterPro" id="IPR029058">
    <property type="entry name" value="AB_hydrolase_fold"/>
</dbReference>
<reference evidence="3 4" key="1">
    <citation type="submission" date="2016-10" db="EMBL/GenBank/DDBJ databases">
        <authorList>
            <person name="de Groot N.N."/>
        </authorList>
    </citation>
    <scope>NUCLEOTIDE SEQUENCE [LARGE SCALE GENOMIC DNA]</scope>
    <source>
        <strain evidence="3 4">CGMCC 1.9159</strain>
    </source>
</reference>
<evidence type="ECO:0000313" key="3">
    <source>
        <dbReference type="EMBL" id="SDL15549.1"/>
    </source>
</evidence>
<dbReference type="Proteomes" id="UP000199475">
    <property type="component" value="Unassembled WGS sequence"/>
</dbReference>
<dbReference type="InterPro" id="IPR049492">
    <property type="entry name" value="BD-FAE-like_dom"/>
</dbReference>
<protein>
    <submittedName>
        <fullName evidence="3">Acetyl esterase/lipase</fullName>
    </submittedName>
</protein>
<dbReference type="RefSeq" id="WP_093248615.1">
    <property type="nucleotide sequence ID" value="NZ_FNGP01000001.1"/>
</dbReference>
<dbReference type="OrthoDB" id="9794725at2"/>
<dbReference type="AlphaFoldDB" id="A0A1G9HRI9"/>
<gene>
    <name evidence="3" type="ORF">SAMN04488242_0481</name>
</gene>
<keyword evidence="4" id="KW-1185">Reference proteome</keyword>
<evidence type="ECO:0000259" key="2">
    <source>
        <dbReference type="Pfam" id="PF20434"/>
    </source>
</evidence>
<dbReference type="GO" id="GO:0016787">
    <property type="term" value="F:hydrolase activity"/>
    <property type="evidence" value="ECO:0007669"/>
    <property type="project" value="UniProtKB-KW"/>
</dbReference>
<accession>A0A1G9HRI9</accession>
<keyword evidence="1" id="KW-0378">Hydrolase</keyword>
<dbReference type="InterPro" id="IPR050300">
    <property type="entry name" value="GDXG_lipolytic_enzyme"/>
</dbReference>
<dbReference type="Gene3D" id="3.40.50.1820">
    <property type="entry name" value="alpha/beta hydrolase"/>
    <property type="match status" value="1"/>
</dbReference>
<feature type="domain" description="BD-FAE-like" evidence="2">
    <location>
        <begin position="34"/>
        <end position="172"/>
    </location>
</feature>
<name>A0A1G9HRI9_9ACTN</name>